<reference evidence="1 2" key="1">
    <citation type="submission" date="2019-12" db="EMBL/GenBank/DDBJ databases">
        <authorList>
            <person name="Scholz U."/>
            <person name="Mascher M."/>
            <person name="Fiebig A."/>
        </authorList>
    </citation>
    <scope>NUCLEOTIDE SEQUENCE</scope>
</reference>
<protein>
    <submittedName>
        <fullName evidence="1">Uncharacterized protein</fullName>
    </submittedName>
</protein>
<organism evidence="1">
    <name type="scientific">Spirodela intermedia</name>
    <name type="common">Intermediate duckweed</name>
    <dbReference type="NCBI Taxonomy" id="51605"/>
    <lineage>
        <taxon>Eukaryota</taxon>
        <taxon>Viridiplantae</taxon>
        <taxon>Streptophyta</taxon>
        <taxon>Embryophyta</taxon>
        <taxon>Tracheophyta</taxon>
        <taxon>Spermatophyta</taxon>
        <taxon>Magnoliopsida</taxon>
        <taxon>Liliopsida</taxon>
        <taxon>Araceae</taxon>
        <taxon>Lemnoideae</taxon>
        <taxon>Spirodela</taxon>
    </lineage>
</organism>
<accession>A0A7I8J001</accession>
<evidence type="ECO:0000313" key="1">
    <source>
        <dbReference type="EMBL" id="CAA2624039.1"/>
    </source>
</evidence>
<dbReference type="Proteomes" id="UP001189122">
    <property type="component" value="Unassembled WGS sequence"/>
</dbReference>
<dbReference type="EMBL" id="CACRZD030000007">
    <property type="protein sequence ID" value="CAA6663545.1"/>
    <property type="molecule type" value="Genomic_DNA"/>
</dbReference>
<evidence type="ECO:0000313" key="2">
    <source>
        <dbReference type="Proteomes" id="UP001189122"/>
    </source>
</evidence>
<proteinExistence type="predicted"/>
<dbReference type="EMBL" id="LR743594">
    <property type="protein sequence ID" value="CAA2624039.1"/>
    <property type="molecule type" value="Genomic_DNA"/>
</dbReference>
<sequence>MLKYSKNHQLWLFSYCLGKESMWKDIW</sequence>
<name>A0A7I8J001_SPIIN</name>
<keyword evidence="2" id="KW-1185">Reference proteome</keyword>
<dbReference type="AlphaFoldDB" id="A0A7I8J001"/>
<gene>
    <name evidence="1" type="ORF">SI7747_07009930</name>
</gene>